<feature type="transmembrane region" description="Helical" evidence="1">
    <location>
        <begin position="116"/>
        <end position="136"/>
    </location>
</feature>
<name>A0A3D9HRA6_9BACL</name>
<evidence type="ECO:0008006" key="4">
    <source>
        <dbReference type="Google" id="ProtNLM"/>
    </source>
</evidence>
<keyword evidence="1" id="KW-0472">Membrane</keyword>
<dbReference type="Proteomes" id="UP000256869">
    <property type="component" value="Unassembled WGS sequence"/>
</dbReference>
<evidence type="ECO:0000313" key="3">
    <source>
        <dbReference type="Proteomes" id="UP000256869"/>
    </source>
</evidence>
<feature type="transmembrane region" description="Helical" evidence="1">
    <location>
        <begin position="86"/>
        <end position="104"/>
    </location>
</feature>
<keyword evidence="1" id="KW-0812">Transmembrane</keyword>
<evidence type="ECO:0000313" key="2">
    <source>
        <dbReference type="EMBL" id="RED51935.1"/>
    </source>
</evidence>
<dbReference type="EMBL" id="QRDY01000035">
    <property type="protein sequence ID" value="RED51935.1"/>
    <property type="molecule type" value="Genomic_DNA"/>
</dbReference>
<proteinExistence type="predicted"/>
<sequence>MLCTPLIDLVLLAVTVIDLRGGAEASVVHGIAAIYIAVSVVYGHSMIKWADVRFAHRFAEGPAPVNPKVYGKEHASRERQGWYKHLLAWAIGCVILYGMILMVNAESRTSGLSQLIRTWSLVLGIDFLVSFTYTFWPRRHKDTAA</sequence>
<dbReference type="AlphaFoldDB" id="A0A3D9HRA6"/>
<accession>A0A3D9HRA6</accession>
<reference evidence="2 3" key="1">
    <citation type="submission" date="2018-07" db="EMBL/GenBank/DDBJ databases">
        <title>Genomic Encyclopedia of Type Strains, Phase III (KMG-III): the genomes of soil and plant-associated and newly described type strains.</title>
        <authorList>
            <person name="Whitman W."/>
        </authorList>
    </citation>
    <scope>NUCLEOTIDE SEQUENCE [LARGE SCALE GENOMIC DNA]</scope>
    <source>
        <strain evidence="2 3">CECT 8236</strain>
    </source>
</reference>
<comment type="caution">
    <text evidence="2">The sequence shown here is derived from an EMBL/GenBank/DDBJ whole genome shotgun (WGS) entry which is preliminary data.</text>
</comment>
<keyword evidence="3" id="KW-1185">Reference proteome</keyword>
<keyword evidence="1" id="KW-1133">Transmembrane helix</keyword>
<feature type="transmembrane region" description="Helical" evidence="1">
    <location>
        <begin position="27"/>
        <end position="47"/>
    </location>
</feature>
<organism evidence="2 3">
    <name type="scientific">Cohnella lupini</name>
    <dbReference type="NCBI Taxonomy" id="1294267"/>
    <lineage>
        <taxon>Bacteria</taxon>
        <taxon>Bacillati</taxon>
        <taxon>Bacillota</taxon>
        <taxon>Bacilli</taxon>
        <taxon>Bacillales</taxon>
        <taxon>Paenibacillaceae</taxon>
        <taxon>Cohnella</taxon>
    </lineage>
</organism>
<gene>
    <name evidence="2" type="ORF">DFP95_13514</name>
</gene>
<evidence type="ECO:0000256" key="1">
    <source>
        <dbReference type="SAM" id="Phobius"/>
    </source>
</evidence>
<protein>
    <recommendedName>
        <fullName evidence="4">2TM domain-containing protein</fullName>
    </recommendedName>
</protein>